<evidence type="ECO:0000256" key="6">
    <source>
        <dbReference type="ARBA" id="ARBA00023315"/>
    </source>
</evidence>
<dbReference type="InterPro" id="IPR039859">
    <property type="entry name" value="PFA4/ZDH16/20/ERF2-like"/>
</dbReference>
<evidence type="ECO:0000256" key="4">
    <source>
        <dbReference type="ARBA" id="ARBA00022989"/>
    </source>
</evidence>
<evidence type="ECO:0000256" key="8">
    <source>
        <dbReference type="SAM" id="MobiDB-lite"/>
    </source>
</evidence>
<reference evidence="10 11" key="1">
    <citation type="journal article" date="2021" name="Sci. Rep.">
        <title>The genome of the diatom Chaetoceros tenuissimus carries an ancient integrated fragment of an extant virus.</title>
        <authorList>
            <person name="Hongo Y."/>
            <person name="Kimura K."/>
            <person name="Takaki Y."/>
            <person name="Yoshida Y."/>
            <person name="Baba S."/>
            <person name="Kobayashi G."/>
            <person name="Nagasaki K."/>
            <person name="Hano T."/>
            <person name="Tomaru Y."/>
        </authorList>
    </citation>
    <scope>NUCLEOTIDE SEQUENCE [LARGE SCALE GENOMIC DNA]</scope>
    <source>
        <strain evidence="10 11">NIES-3715</strain>
    </source>
</reference>
<keyword evidence="2 7" id="KW-0808">Transferase</keyword>
<feature type="transmembrane region" description="Helical" evidence="7">
    <location>
        <begin position="352"/>
        <end position="377"/>
    </location>
</feature>
<evidence type="ECO:0000256" key="1">
    <source>
        <dbReference type="ARBA" id="ARBA00004141"/>
    </source>
</evidence>
<dbReference type="PANTHER" id="PTHR12246">
    <property type="entry name" value="PALMITOYLTRANSFERASE ZDHHC16"/>
    <property type="match status" value="1"/>
</dbReference>
<evidence type="ECO:0000313" key="11">
    <source>
        <dbReference type="Proteomes" id="UP001054902"/>
    </source>
</evidence>
<comment type="domain">
    <text evidence="7">The DHHC domain is required for palmitoyltransferase activity.</text>
</comment>
<keyword evidence="5 7" id="KW-0472">Membrane</keyword>
<comment type="caution">
    <text evidence="10">The sequence shown here is derived from an EMBL/GenBank/DDBJ whole genome shotgun (WGS) entry which is preliminary data.</text>
</comment>
<dbReference type="GO" id="GO:0019706">
    <property type="term" value="F:protein-cysteine S-palmitoyltransferase activity"/>
    <property type="evidence" value="ECO:0007669"/>
    <property type="project" value="UniProtKB-EC"/>
</dbReference>
<evidence type="ECO:0000256" key="7">
    <source>
        <dbReference type="RuleBase" id="RU079119"/>
    </source>
</evidence>
<comment type="subcellular location">
    <subcellularLocation>
        <location evidence="1">Membrane</location>
        <topology evidence="1">Multi-pass membrane protein</topology>
    </subcellularLocation>
</comment>
<keyword evidence="3 7" id="KW-0812">Transmembrane</keyword>
<dbReference type="AlphaFoldDB" id="A0AAD3H1V5"/>
<organism evidence="10 11">
    <name type="scientific">Chaetoceros tenuissimus</name>
    <dbReference type="NCBI Taxonomy" id="426638"/>
    <lineage>
        <taxon>Eukaryota</taxon>
        <taxon>Sar</taxon>
        <taxon>Stramenopiles</taxon>
        <taxon>Ochrophyta</taxon>
        <taxon>Bacillariophyta</taxon>
        <taxon>Coscinodiscophyceae</taxon>
        <taxon>Chaetocerotophycidae</taxon>
        <taxon>Chaetocerotales</taxon>
        <taxon>Chaetocerotaceae</taxon>
        <taxon>Chaetoceros</taxon>
    </lineage>
</organism>
<evidence type="ECO:0000256" key="5">
    <source>
        <dbReference type="ARBA" id="ARBA00023136"/>
    </source>
</evidence>
<sequence>MTAPHRRRKQRFHLPLVSRLCPNFTISAILRYCSSSALYLLGPVLIIVTLGILSNLAWTFYYILIPLKFHSYDSFESIAHQIFVAFILFNITFNYISCVLTKHTNTKYYQSVVRELARATGFDYPETTEEAEEWRKQWREMIIERVRQKRLRDKYEMMSKYGYDEENNHGLQTSHEVEGDTLKRRTGHSSTGNSAALHNHEKRTLPMMEGQRVSSGPSWLRMGANDWSWCNRSQLPKPPRSHFDHVTKSLVLNMDHYCPWMFNVVGYFNYRYFITFLIYVSIGMSYGAILCYQPFMLIDGPIYREQIARSREMYKMENQDSKTDFRHSHIFKYTHVKHLIEGCPIPNEVTPIAFAFMLCVAVGLSVIILLSFHLYLIKTAQTTIEFHGNRLKKEDCKDMGQVWVNQNDLGVKRNFEQVFCRWPRDSSWAFFWIALLPSRREAQFLPVPFEGESGLRKTWDRLNEENGDIV</sequence>
<feature type="transmembrane region" description="Helical" evidence="7">
    <location>
        <begin position="272"/>
        <end position="295"/>
    </location>
</feature>
<feature type="region of interest" description="Disordered" evidence="8">
    <location>
        <begin position="183"/>
        <end position="203"/>
    </location>
</feature>
<proteinExistence type="inferred from homology"/>
<accession>A0AAD3H1V5</accession>
<evidence type="ECO:0000313" key="10">
    <source>
        <dbReference type="EMBL" id="GFH46834.1"/>
    </source>
</evidence>
<keyword evidence="4 7" id="KW-1133">Transmembrane helix</keyword>
<evidence type="ECO:0000256" key="2">
    <source>
        <dbReference type="ARBA" id="ARBA00022679"/>
    </source>
</evidence>
<dbReference type="Proteomes" id="UP001054902">
    <property type="component" value="Unassembled WGS sequence"/>
</dbReference>
<dbReference type="GO" id="GO:0016020">
    <property type="term" value="C:membrane"/>
    <property type="evidence" value="ECO:0007669"/>
    <property type="project" value="UniProtKB-SubCell"/>
</dbReference>
<feature type="domain" description="Palmitoyltransferase DHHC" evidence="9">
    <location>
        <begin position="226"/>
        <end position="387"/>
    </location>
</feature>
<evidence type="ECO:0000259" key="9">
    <source>
        <dbReference type="Pfam" id="PF01529"/>
    </source>
</evidence>
<evidence type="ECO:0000256" key="3">
    <source>
        <dbReference type="ARBA" id="ARBA00022692"/>
    </source>
</evidence>
<dbReference type="EC" id="2.3.1.225" evidence="7"/>
<dbReference type="Pfam" id="PF01529">
    <property type="entry name" value="DHHC"/>
    <property type="match status" value="1"/>
</dbReference>
<feature type="transmembrane region" description="Helical" evidence="7">
    <location>
        <begin position="37"/>
        <end position="58"/>
    </location>
</feature>
<dbReference type="InterPro" id="IPR001594">
    <property type="entry name" value="Palmitoyltrfase_DHHC"/>
</dbReference>
<keyword evidence="11" id="KW-1185">Reference proteome</keyword>
<comment type="similarity">
    <text evidence="7">Belongs to the DHHC palmitoyltransferase family.</text>
</comment>
<name>A0AAD3H1V5_9STRA</name>
<keyword evidence="6 7" id="KW-0012">Acyltransferase</keyword>
<dbReference type="EMBL" id="BLLK01000022">
    <property type="protein sequence ID" value="GFH46834.1"/>
    <property type="molecule type" value="Genomic_DNA"/>
</dbReference>
<comment type="catalytic activity">
    <reaction evidence="7">
        <text>L-cysteinyl-[protein] + hexadecanoyl-CoA = S-hexadecanoyl-L-cysteinyl-[protein] + CoA</text>
        <dbReference type="Rhea" id="RHEA:36683"/>
        <dbReference type="Rhea" id="RHEA-COMP:10131"/>
        <dbReference type="Rhea" id="RHEA-COMP:11032"/>
        <dbReference type="ChEBI" id="CHEBI:29950"/>
        <dbReference type="ChEBI" id="CHEBI:57287"/>
        <dbReference type="ChEBI" id="CHEBI:57379"/>
        <dbReference type="ChEBI" id="CHEBI:74151"/>
        <dbReference type="EC" id="2.3.1.225"/>
    </reaction>
</comment>
<protein>
    <recommendedName>
        <fullName evidence="7">Palmitoyltransferase</fullName>
        <ecNumber evidence="7">2.3.1.225</ecNumber>
    </recommendedName>
</protein>
<gene>
    <name evidence="10" type="ORF">CTEN210_03308</name>
</gene>
<dbReference type="PROSITE" id="PS50216">
    <property type="entry name" value="DHHC"/>
    <property type="match status" value="1"/>
</dbReference>
<feature type="transmembrane region" description="Helical" evidence="7">
    <location>
        <begin position="78"/>
        <end position="100"/>
    </location>
</feature>